<dbReference type="KEGG" id="bvk:117243144"/>
<organism evidence="1 2">
    <name type="scientific">Bombus vosnesenskii</name>
    <dbReference type="NCBI Taxonomy" id="207650"/>
    <lineage>
        <taxon>Eukaryota</taxon>
        <taxon>Metazoa</taxon>
        <taxon>Ecdysozoa</taxon>
        <taxon>Arthropoda</taxon>
        <taxon>Hexapoda</taxon>
        <taxon>Insecta</taxon>
        <taxon>Pterygota</taxon>
        <taxon>Neoptera</taxon>
        <taxon>Endopterygota</taxon>
        <taxon>Hymenoptera</taxon>
        <taxon>Apocrita</taxon>
        <taxon>Aculeata</taxon>
        <taxon>Apoidea</taxon>
        <taxon>Anthophila</taxon>
        <taxon>Apidae</taxon>
        <taxon>Bombus</taxon>
        <taxon>Pyrobombus</taxon>
    </lineage>
</organism>
<evidence type="ECO:0000313" key="3">
    <source>
        <dbReference type="RefSeq" id="XP_033366275.1"/>
    </source>
</evidence>
<dbReference type="RefSeq" id="XP_033366274.1">
    <property type="nucleotide sequence ID" value="XM_033510383.1"/>
</dbReference>
<accession>A0A6J3LQJ0</accession>
<dbReference type="RefSeq" id="XP_033366275.1">
    <property type="nucleotide sequence ID" value="XM_033510384.1"/>
</dbReference>
<gene>
    <name evidence="2 3" type="primary">LOC117243144</name>
</gene>
<name>A0A6J3LQJ0_9HYME</name>
<dbReference type="Proteomes" id="UP000504631">
    <property type="component" value="Unplaced"/>
</dbReference>
<sequence>MMEDPELIELNKLKNELVAKANHLVEKLKEQENQQEVVMLNLPRTAESGNNTKEKLQGQYTHILCNVSCGVSGITFKDTDKKWLHDNVYKYTTCLKTKALNLYVELTVQLEDEKEFEICDITCHFININKCYMLEIESWVQNMTRMKNFSLLTSAISQYSEENMVRKRILAKLNDGKYVSCKQCKEENGGFLVYIHSTENVKHVYLILQWSVLFSERYWKMEHHFVINPEKTDNICNQHFPLTAKFAQENQSLLQNFCKPNLTKENVIDLWDDLCSVIDMYEDSNQSEINDDME</sequence>
<proteinExistence type="predicted"/>
<evidence type="ECO:0000313" key="2">
    <source>
        <dbReference type="RefSeq" id="XP_033366274.1"/>
    </source>
</evidence>
<protein>
    <submittedName>
        <fullName evidence="2 3">Uncharacterized protein LOC117243144</fullName>
    </submittedName>
</protein>
<dbReference type="AlphaFoldDB" id="A0A6J3LQJ0"/>
<dbReference type="GeneID" id="117243144"/>
<keyword evidence="1" id="KW-1185">Reference proteome</keyword>
<reference evidence="2 3" key="1">
    <citation type="submission" date="2025-04" db="UniProtKB">
        <authorList>
            <consortium name="RefSeq"/>
        </authorList>
    </citation>
    <scope>IDENTIFICATION</scope>
    <source>
        <tissue evidence="2 3">Muscle</tissue>
    </source>
</reference>
<evidence type="ECO:0000313" key="1">
    <source>
        <dbReference type="Proteomes" id="UP000504631"/>
    </source>
</evidence>